<name>A0A4P7N236_PYROR</name>
<dbReference type="EMBL" id="CP034205">
    <property type="protein sequence ID" value="QBZ56487.1"/>
    <property type="molecule type" value="Genomic_DNA"/>
</dbReference>
<reference evidence="2 3" key="1">
    <citation type="journal article" date="2019" name="Mol. Biol. Evol.">
        <title>Blast fungal genomes show frequent chromosomal changes, gene gains and losses, and effector gene turnover.</title>
        <authorList>
            <person name="Gomez Luciano L.B."/>
            <person name="Jason Tsai I."/>
            <person name="Chuma I."/>
            <person name="Tosa Y."/>
            <person name="Chen Y.H."/>
            <person name="Li J.Y."/>
            <person name="Li M.Y."/>
            <person name="Jade Lu M.Y."/>
            <person name="Nakayashiki H."/>
            <person name="Li W.H."/>
        </authorList>
    </citation>
    <scope>NUCLEOTIDE SEQUENCE [LARGE SCALE GENOMIC DNA]</scope>
    <source>
        <strain evidence="2">MZ5-1-6</strain>
    </source>
</reference>
<sequence>MDPTFTEFDQRFVLGEIIKASDLDVGTLVDFICKHNVQPNWVRMQLPCGRNLLQVWKAAEVMFNAPLNPPPTAHFAALKRKSIGDLNEHGSKRLATSPIDQSTPPLPPIMHAPQPQHVHSPLNAPRNVSIQPRPASNGYQQSPAAVPQPMTPALPQSVGRKRGRPSKADKEAQARANGSAASVPGAPLPSLAPHPVSQHLHAPSPPNNSPAGLNIGAQSRYITGHDPYAHSPSSRAPFASTAQEDASRGGASVRWRDPMTVASHLPTGEKRDLRAVSDSLVQRATADSRSIERPERSPSVSNLITTTDDGGGMPGISGRHSPVAQSVAARHAIYGNNGSTGPQSAAEHENRPVSGHERRTQTPVSNAA</sequence>
<accession>A0A4P7N236</accession>
<feature type="region of interest" description="Disordered" evidence="1">
    <location>
        <begin position="89"/>
        <end position="368"/>
    </location>
</feature>
<gene>
    <name evidence="2" type="ORF">PoMZ_01396</name>
</gene>
<evidence type="ECO:0000313" key="3">
    <source>
        <dbReference type="Proteomes" id="UP000294847"/>
    </source>
</evidence>
<feature type="compositionally biased region" description="Basic and acidic residues" evidence="1">
    <location>
        <begin position="346"/>
        <end position="360"/>
    </location>
</feature>
<proteinExistence type="predicted"/>
<dbReference type="Proteomes" id="UP000294847">
    <property type="component" value="Chromosome 2"/>
</dbReference>
<dbReference type="AlphaFoldDB" id="A0A4P7N236"/>
<evidence type="ECO:0000313" key="2">
    <source>
        <dbReference type="EMBL" id="QBZ56487.1"/>
    </source>
</evidence>
<protein>
    <submittedName>
        <fullName evidence="2">Uncharacterized protein</fullName>
    </submittedName>
</protein>
<evidence type="ECO:0000256" key="1">
    <source>
        <dbReference type="SAM" id="MobiDB-lite"/>
    </source>
</evidence>
<organism evidence="2 3">
    <name type="scientific">Pyricularia oryzae</name>
    <name type="common">Rice blast fungus</name>
    <name type="synonym">Magnaporthe oryzae</name>
    <dbReference type="NCBI Taxonomy" id="318829"/>
    <lineage>
        <taxon>Eukaryota</taxon>
        <taxon>Fungi</taxon>
        <taxon>Dikarya</taxon>
        <taxon>Ascomycota</taxon>
        <taxon>Pezizomycotina</taxon>
        <taxon>Sordariomycetes</taxon>
        <taxon>Sordariomycetidae</taxon>
        <taxon>Magnaporthales</taxon>
        <taxon>Pyriculariaceae</taxon>
        <taxon>Pyricularia</taxon>
    </lineage>
</organism>